<dbReference type="FunCoup" id="A0A0C3GVP5">
    <property type="interactions" value="104"/>
</dbReference>
<dbReference type="AlphaFoldDB" id="A0A0C3GVP5"/>
<dbReference type="Proteomes" id="UP000054321">
    <property type="component" value="Unassembled WGS sequence"/>
</dbReference>
<keyword evidence="8" id="KW-1185">Reference proteome</keyword>
<dbReference type="OrthoDB" id="543156at2759"/>
<keyword evidence="3" id="KW-0456">Lyase</keyword>
<evidence type="ECO:0000256" key="4">
    <source>
        <dbReference type="ARBA" id="ARBA00038493"/>
    </source>
</evidence>
<evidence type="ECO:0000256" key="1">
    <source>
        <dbReference type="ARBA" id="ARBA00013134"/>
    </source>
</evidence>
<reference evidence="8" key="2">
    <citation type="submission" date="2015-01" db="EMBL/GenBank/DDBJ databases">
        <title>Evolutionary Origins and Diversification of the Mycorrhizal Mutualists.</title>
        <authorList>
            <consortium name="DOE Joint Genome Institute"/>
            <consortium name="Mycorrhizal Genomics Consortium"/>
            <person name="Kohler A."/>
            <person name="Kuo A."/>
            <person name="Nagy L.G."/>
            <person name="Floudas D."/>
            <person name="Copeland A."/>
            <person name="Barry K.W."/>
            <person name="Cichocki N."/>
            <person name="Veneault-Fourrey C."/>
            <person name="LaButti K."/>
            <person name="Lindquist E.A."/>
            <person name="Lipzen A."/>
            <person name="Lundell T."/>
            <person name="Morin E."/>
            <person name="Murat C."/>
            <person name="Riley R."/>
            <person name="Ohm R."/>
            <person name="Sun H."/>
            <person name="Tunlid A."/>
            <person name="Henrissat B."/>
            <person name="Grigoriev I.V."/>
            <person name="Hibbett D.S."/>
            <person name="Martin F."/>
        </authorList>
    </citation>
    <scope>NUCLEOTIDE SEQUENCE [LARGE SCALE GENOMIC DNA]</scope>
    <source>
        <strain evidence="8">Zn</strain>
    </source>
</reference>
<dbReference type="InterPro" id="IPR002818">
    <property type="entry name" value="DJ-1/PfpI"/>
</dbReference>
<dbReference type="InterPro" id="IPR050325">
    <property type="entry name" value="Prot/Nucl_acid_deglycase"/>
</dbReference>
<dbReference type="Gene3D" id="3.40.50.880">
    <property type="match status" value="1"/>
</dbReference>
<name>A0A0C3GVP5_OIDMZ</name>
<accession>A0A0C3GVP5</accession>
<dbReference type="GO" id="GO:0019243">
    <property type="term" value="P:methylglyoxal catabolic process to D-lactate via S-lactoyl-glutathione"/>
    <property type="evidence" value="ECO:0007669"/>
    <property type="project" value="TreeGrafter"/>
</dbReference>
<dbReference type="InParanoid" id="A0A0C3GVP5"/>
<evidence type="ECO:0000256" key="2">
    <source>
        <dbReference type="ARBA" id="ARBA00023016"/>
    </source>
</evidence>
<dbReference type="GO" id="GO:0005737">
    <property type="term" value="C:cytoplasm"/>
    <property type="evidence" value="ECO:0007669"/>
    <property type="project" value="TreeGrafter"/>
</dbReference>
<organism evidence="7 8">
    <name type="scientific">Oidiodendron maius (strain Zn)</name>
    <dbReference type="NCBI Taxonomy" id="913774"/>
    <lineage>
        <taxon>Eukaryota</taxon>
        <taxon>Fungi</taxon>
        <taxon>Dikarya</taxon>
        <taxon>Ascomycota</taxon>
        <taxon>Pezizomycotina</taxon>
        <taxon>Leotiomycetes</taxon>
        <taxon>Leotiomycetes incertae sedis</taxon>
        <taxon>Myxotrichaceae</taxon>
        <taxon>Oidiodendron</taxon>
    </lineage>
</organism>
<dbReference type="EC" id="4.2.1.130" evidence="1"/>
<evidence type="ECO:0000256" key="5">
    <source>
        <dbReference type="ARBA" id="ARBA00048082"/>
    </source>
</evidence>
<evidence type="ECO:0000259" key="6">
    <source>
        <dbReference type="Pfam" id="PF01965"/>
    </source>
</evidence>
<evidence type="ECO:0000256" key="3">
    <source>
        <dbReference type="ARBA" id="ARBA00023239"/>
    </source>
</evidence>
<sequence>MTTTKPKILFVLSSHEAGWYLPEFAHPYQVLSPYVEAVIASPTGTSVVDPISVKLFKDDAYCQEFYNTKKDLWTSTEKLSSFLGRANEFDVIFVVGGFGPMYDLATDPDSIQLIREFHDADRIIVALCHGSAALVDVKLADGTPLIAGQRVTGFSDTEEEQAYANKIVPPGMPFSLEQALNKASGGKYEKSTEAWSPHVIVEQSRKLLFGQNPNSAHPLGEELLKVLKN</sequence>
<dbReference type="Pfam" id="PF01965">
    <property type="entry name" value="DJ-1_PfpI"/>
    <property type="match status" value="1"/>
</dbReference>
<comment type="catalytic activity">
    <reaction evidence="5">
        <text>methylglyoxal + H2O = (R)-lactate + H(+)</text>
        <dbReference type="Rhea" id="RHEA:27754"/>
        <dbReference type="ChEBI" id="CHEBI:15377"/>
        <dbReference type="ChEBI" id="CHEBI:15378"/>
        <dbReference type="ChEBI" id="CHEBI:16004"/>
        <dbReference type="ChEBI" id="CHEBI:17158"/>
        <dbReference type="EC" id="4.2.1.130"/>
    </reaction>
</comment>
<protein>
    <recommendedName>
        <fullName evidence="1">D-lactate dehydratase</fullName>
        <ecNumber evidence="1">4.2.1.130</ecNumber>
    </recommendedName>
</protein>
<dbReference type="CDD" id="cd03141">
    <property type="entry name" value="GATase1_Hsp31_like"/>
    <property type="match status" value="1"/>
</dbReference>
<dbReference type="InterPro" id="IPR029062">
    <property type="entry name" value="Class_I_gatase-like"/>
</dbReference>
<evidence type="ECO:0000313" key="8">
    <source>
        <dbReference type="Proteomes" id="UP000054321"/>
    </source>
</evidence>
<dbReference type="SUPFAM" id="SSF52317">
    <property type="entry name" value="Class I glutamine amidotransferase-like"/>
    <property type="match status" value="1"/>
</dbReference>
<comment type="similarity">
    <text evidence="4">Belongs to the peptidase C56 family. HSP31-like subfamily.</text>
</comment>
<dbReference type="HOGENOM" id="CLU_070319_2_0_1"/>
<gene>
    <name evidence="7" type="ORF">OIDMADRAFT_21412</name>
</gene>
<dbReference type="STRING" id="913774.A0A0C3GVP5"/>
<evidence type="ECO:0000313" key="7">
    <source>
        <dbReference type="EMBL" id="KIM94401.1"/>
    </source>
</evidence>
<keyword evidence="2" id="KW-0346">Stress response</keyword>
<dbReference type="PANTHER" id="PTHR48094">
    <property type="entry name" value="PROTEIN/NUCLEIC ACID DEGLYCASE DJ-1-RELATED"/>
    <property type="match status" value="1"/>
</dbReference>
<dbReference type="EMBL" id="KN832890">
    <property type="protein sequence ID" value="KIM94401.1"/>
    <property type="molecule type" value="Genomic_DNA"/>
</dbReference>
<proteinExistence type="inferred from homology"/>
<dbReference type="PANTHER" id="PTHR48094:SF11">
    <property type="entry name" value="GLUTATHIONE-INDEPENDENT GLYOXALASE HSP31-RELATED"/>
    <property type="match status" value="1"/>
</dbReference>
<feature type="domain" description="DJ-1/PfpI" evidence="6">
    <location>
        <begin position="85"/>
        <end position="143"/>
    </location>
</feature>
<reference evidence="7 8" key="1">
    <citation type="submission" date="2014-04" db="EMBL/GenBank/DDBJ databases">
        <authorList>
            <consortium name="DOE Joint Genome Institute"/>
            <person name="Kuo A."/>
            <person name="Martino E."/>
            <person name="Perotto S."/>
            <person name="Kohler A."/>
            <person name="Nagy L.G."/>
            <person name="Floudas D."/>
            <person name="Copeland A."/>
            <person name="Barry K.W."/>
            <person name="Cichocki N."/>
            <person name="Veneault-Fourrey C."/>
            <person name="LaButti K."/>
            <person name="Lindquist E.A."/>
            <person name="Lipzen A."/>
            <person name="Lundell T."/>
            <person name="Morin E."/>
            <person name="Murat C."/>
            <person name="Sun H."/>
            <person name="Tunlid A."/>
            <person name="Henrissat B."/>
            <person name="Grigoriev I.V."/>
            <person name="Hibbett D.S."/>
            <person name="Martin F."/>
            <person name="Nordberg H.P."/>
            <person name="Cantor M.N."/>
            <person name="Hua S.X."/>
        </authorList>
    </citation>
    <scope>NUCLEOTIDE SEQUENCE [LARGE SCALE GENOMIC DNA]</scope>
    <source>
        <strain evidence="7 8">Zn</strain>
    </source>
</reference>
<dbReference type="GO" id="GO:0019172">
    <property type="term" value="F:glyoxalase III activity"/>
    <property type="evidence" value="ECO:0007669"/>
    <property type="project" value="UniProtKB-EC"/>
</dbReference>